<dbReference type="PANTHER" id="PTHR24276">
    <property type="entry name" value="POLYSERASE-RELATED"/>
    <property type="match status" value="1"/>
</dbReference>
<dbReference type="PRINTS" id="PR00722">
    <property type="entry name" value="CHYMOTRYPSIN"/>
</dbReference>
<dbReference type="InterPro" id="IPR001254">
    <property type="entry name" value="Trypsin_dom"/>
</dbReference>
<dbReference type="Proteomes" id="UP001589709">
    <property type="component" value="Unassembled WGS sequence"/>
</dbReference>
<keyword evidence="3" id="KW-1015">Disulfide bond</keyword>
<keyword evidence="4" id="KW-0645">Protease</keyword>
<organism evidence="7 8">
    <name type="scientific">Streptomyces cinereospinus</name>
    <dbReference type="NCBI Taxonomy" id="285561"/>
    <lineage>
        <taxon>Bacteria</taxon>
        <taxon>Bacillati</taxon>
        <taxon>Actinomycetota</taxon>
        <taxon>Actinomycetes</taxon>
        <taxon>Kitasatosporales</taxon>
        <taxon>Streptomycetaceae</taxon>
        <taxon>Streptomyces</taxon>
    </lineage>
</organism>
<sequence length="652" mass="68700">MTTGGFVLTVFSVALVMAMITVIVHRTRRVRVRPRAGGREEARRTRLRRVVPTAVVALAILLPAAPAHAIFNGLPAAEGEFPFMAALTRADQPGNAYDTRFCGGSLIERGWILTAAHCTEGLTPQQITVVIGRTRLTGSAGEVRGVTSIVRHPQYTRTWDDTPHYDVALLKLSTPSAVTPIRMAFTNNRNTWLPGSNVTTLGWGATTWVGDPLFGSPGGYPDVLQTRGLQVADDAAALGTYPTYRADTMLTAGVAGAGISGICHGDSGGPLIAYGQGTPRLIGVTSFIKGNQCGRAVTGSGFARVGEGPLSRWIVEQVPALASDGWMSRSGDFDGDGKDDVAAFVRGVVKAGSPDNYSVWVALSNPSGAGPFGTPTKWASSFADTDQFPLVGDFNGDRRDDIVVFTRGSVHTAVVALSTGTGFAPSRVWHTWFTPNDEIPAVGDVNGDGEDDIVAFPRGSAGDAWVALSSGTAFGAATFWGNGNAMSNEIPALADVNGDGRADAITFTRGGQGDVWVALSTATRFGSPQRWHGDFCFGSEIPAVGDFDGDRKADLVTFTRGDRADVFVALSNGAAFTGTAAVWNADFAAYHEIPGVGDFDGDGKDDIAAFTRGDTADVYVSRSDGRRFADVHLKWHDWMVAGGEVPAGGSTW</sequence>
<proteinExistence type="inferred from homology"/>
<dbReference type="EC" id="3.4.21.-" evidence="7"/>
<dbReference type="InterPro" id="IPR018114">
    <property type="entry name" value="TRYPSIN_HIS"/>
</dbReference>
<keyword evidence="5" id="KW-0812">Transmembrane</keyword>
<dbReference type="PANTHER" id="PTHR24276:SF98">
    <property type="entry name" value="FI18310P1-RELATED"/>
    <property type="match status" value="1"/>
</dbReference>
<dbReference type="EMBL" id="JBHMCY010000095">
    <property type="protein sequence ID" value="MFB9467184.1"/>
    <property type="molecule type" value="Genomic_DNA"/>
</dbReference>
<name>A0ABV5NBG5_9ACTN</name>
<protein>
    <submittedName>
        <fullName evidence="7">Trypsin-like serine protease</fullName>
        <ecNumber evidence="7">3.4.21.-</ecNumber>
    </submittedName>
</protein>
<evidence type="ECO:0000256" key="3">
    <source>
        <dbReference type="ARBA" id="ARBA00023157"/>
    </source>
</evidence>
<dbReference type="InterPro" id="IPR009003">
    <property type="entry name" value="Peptidase_S1_PA"/>
</dbReference>
<dbReference type="InterPro" id="IPR028994">
    <property type="entry name" value="Integrin_alpha_N"/>
</dbReference>
<dbReference type="InterPro" id="IPR043504">
    <property type="entry name" value="Peptidase_S1_PA_chymotrypsin"/>
</dbReference>
<dbReference type="SMART" id="SM00020">
    <property type="entry name" value="Tryp_SPc"/>
    <property type="match status" value="1"/>
</dbReference>
<dbReference type="InterPro" id="IPR050430">
    <property type="entry name" value="Peptidase_S1"/>
</dbReference>
<dbReference type="Gene3D" id="2.40.128.340">
    <property type="match status" value="1"/>
</dbReference>
<dbReference type="PROSITE" id="PS00135">
    <property type="entry name" value="TRYPSIN_SER"/>
    <property type="match status" value="1"/>
</dbReference>
<evidence type="ECO:0000313" key="8">
    <source>
        <dbReference type="Proteomes" id="UP001589709"/>
    </source>
</evidence>
<dbReference type="PROSITE" id="PS50240">
    <property type="entry name" value="TRYPSIN_DOM"/>
    <property type="match status" value="1"/>
</dbReference>
<dbReference type="RefSeq" id="WP_381350364.1">
    <property type="nucleotide sequence ID" value="NZ_JBHMCY010000095.1"/>
</dbReference>
<feature type="transmembrane region" description="Helical" evidence="5">
    <location>
        <begin position="6"/>
        <end position="25"/>
    </location>
</feature>
<dbReference type="InterPro" id="IPR001314">
    <property type="entry name" value="Peptidase_S1A"/>
</dbReference>
<evidence type="ECO:0000313" key="7">
    <source>
        <dbReference type="EMBL" id="MFB9467184.1"/>
    </source>
</evidence>
<feature type="transmembrane region" description="Helical" evidence="5">
    <location>
        <begin position="46"/>
        <end position="65"/>
    </location>
</feature>
<dbReference type="GO" id="GO:0016787">
    <property type="term" value="F:hydrolase activity"/>
    <property type="evidence" value="ECO:0007669"/>
    <property type="project" value="UniProtKB-KW"/>
</dbReference>
<keyword evidence="2" id="KW-0732">Signal</keyword>
<comment type="caution">
    <text evidence="7">The sequence shown here is derived from an EMBL/GenBank/DDBJ whole genome shotgun (WGS) entry which is preliminary data.</text>
</comment>
<dbReference type="PROSITE" id="PS00134">
    <property type="entry name" value="TRYPSIN_HIS"/>
    <property type="match status" value="1"/>
</dbReference>
<keyword evidence="5" id="KW-0472">Membrane</keyword>
<dbReference type="SUPFAM" id="SSF69318">
    <property type="entry name" value="Integrin alpha N-terminal domain"/>
    <property type="match status" value="1"/>
</dbReference>
<comment type="similarity">
    <text evidence="1">Belongs to the peptidase S1 family.</text>
</comment>
<keyword evidence="5" id="KW-1133">Transmembrane helix</keyword>
<dbReference type="InterPro" id="IPR033116">
    <property type="entry name" value="TRYPSIN_SER"/>
</dbReference>
<evidence type="ECO:0000256" key="1">
    <source>
        <dbReference type="ARBA" id="ARBA00007664"/>
    </source>
</evidence>
<dbReference type="Gene3D" id="2.130.10.130">
    <property type="entry name" value="Integrin alpha, N-terminal"/>
    <property type="match status" value="1"/>
</dbReference>
<dbReference type="CDD" id="cd00190">
    <property type="entry name" value="Tryp_SPc"/>
    <property type="match status" value="1"/>
</dbReference>
<keyword evidence="4 7" id="KW-0378">Hydrolase</keyword>
<gene>
    <name evidence="7" type="ORF">ACFF45_31980</name>
</gene>
<dbReference type="Pfam" id="PF13517">
    <property type="entry name" value="FG-GAP_3"/>
    <property type="match status" value="2"/>
</dbReference>
<keyword evidence="8" id="KW-1185">Reference proteome</keyword>
<evidence type="ECO:0000256" key="5">
    <source>
        <dbReference type="SAM" id="Phobius"/>
    </source>
</evidence>
<dbReference type="InterPro" id="IPR013517">
    <property type="entry name" value="FG-GAP"/>
</dbReference>
<evidence type="ECO:0000256" key="2">
    <source>
        <dbReference type="ARBA" id="ARBA00022729"/>
    </source>
</evidence>
<reference evidence="7 8" key="1">
    <citation type="submission" date="2024-09" db="EMBL/GenBank/DDBJ databases">
        <authorList>
            <person name="Sun Q."/>
            <person name="Mori K."/>
        </authorList>
    </citation>
    <scope>NUCLEOTIDE SEQUENCE [LARGE SCALE GENOMIC DNA]</scope>
    <source>
        <strain evidence="7 8">JCM 6917</strain>
    </source>
</reference>
<accession>A0ABV5NBG5</accession>
<evidence type="ECO:0000259" key="6">
    <source>
        <dbReference type="PROSITE" id="PS50240"/>
    </source>
</evidence>
<keyword evidence="4" id="KW-0720">Serine protease</keyword>
<evidence type="ECO:0000256" key="4">
    <source>
        <dbReference type="RuleBase" id="RU363034"/>
    </source>
</evidence>
<feature type="domain" description="Peptidase S1" evidence="6">
    <location>
        <begin position="70"/>
        <end position="319"/>
    </location>
</feature>
<dbReference type="SUPFAM" id="SSF50494">
    <property type="entry name" value="Trypsin-like serine proteases"/>
    <property type="match status" value="1"/>
</dbReference>
<dbReference type="Gene3D" id="2.40.10.10">
    <property type="entry name" value="Trypsin-like serine proteases"/>
    <property type="match status" value="1"/>
</dbReference>
<dbReference type="Pfam" id="PF00089">
    <property type="entry name" value="Trypsin"/>
    <property type="match status" value="1"/>
</dbReference>